<keyword evidence="3" id="KW-0611">Plant defense</keyword>
<dbReference type="Gramene" id="TraesWEE_scaffold_100860_01G000400.1">
    <property type="protein sequence ID" value="TraesWEE_scaffold_100860_01G000400.1"/>
    <property type="gene ID" value="TraesWEE_scaffold_100860_01G000400"/>
</dbReference>
<dbReference type="Gramene" id="TraesCS2D03G1181200.1">
    <property type="protein sequence ID" value="TraesCS2D03G1181200.1.CDS"/>
    <property type="gene ID" value="TraesCS2D03G1181200"/>
</dbReference>
<evidence type="ECO:0000313" key="9">
    <source>
        <dbReference type="Proteomes" id="UP000019116"/>
    </source>
</evidence>
<dbReference type="GO" id="GO:0006952">
    <property type="term" value="P:defense response"/>
    <property type="evidence" value="ECO:0007669"/>
    <property type="project" value="UniProtKB-KW"/>
</dbReference>
<organism evidence="8">
    <name type="scientific">Triticum aestivum</name>
    <name type="common">Wheat</name>
    <dbReference type="NCBI Taxonomy" id="4565"/>
    <lineage>
        <taxon>Eukaryota</taxon>
        <taxon>Viridiplantae</taxon>
        <taxon>Streptophyta</taxon>
        <taxon>Embryophyta</taxon>
        <taxon>Tracheophyta</taxon>
        <taxon>Spermatophyta</taxon>
        <taxon>Magnoliopsida</taxon>
        <taxon>Liliopsida</taxon>
        <taxon>Poales</taxon>
        <taxon>Poaceae</taxon>
        <taxon>BOP clade</taxon>
        <taxon>Pooideae</taxon>
        <taxon>Triticodae</taxon>
        <taxon>Triticeae</taxon>
        <taxon>Triticinae</taxon>
        <taxon>Triticum</taxon>
    </lineage>
</organism>
<dbReference type="InterPro" id="IPR036388">
    <property type="entry name" value="WH-like_DNA-bd_sf"/>
</dbReference>
<proteinExistence type="predicted"/>
<evidence type="ECO:0000256" key="1">
    <source>
        <dbReference type="ARBA" id="ARBA00022614"/>
    </source>
</evidence>
<dbReference type="Proteomes" id="UP000019116">
    <property type="component" value="Chromosome 2D"/>
</dbReference>
<dbReference type="Pfam" id="PF00931">
    <property type="entry name" value="NB-ARC"/>
    <property type="match status" value="1"/>
</dbReference>
<evidence type="ECO:0000256" key="2">
    <source>
        <dbReference type="ARBA" id="ARBA00022737"/>
    </source>
</evidence>
<dbReference type="Gramene" id="TraesCS2D02G530200.1">
    <property type="protein sequence ID" value="TraesCS2D02G530200.1"/>
    <property type="gene ID" value="TraesCS2D02G530200"/>
</dbReference>
<dbReference type="Gene3D" id="1.10.10.10">
    <property type="entry name" value="Winged helix-like DNA-binding domain superfamily/Winged helix DNA-binding domain"/>
    <property type="match status" value="1"/>
</dbReference>
<feature type="domain" description="Disease resistance protein winged helix" evidence="6">
    <location>
        <begin position="545"/>
        <end position="608"/>
    </location>
</feature>
<evidence type="ECO:0000259" key="6">
    <source>
        <dbReference type="Pfam" id="PF23559"/>
    </source>
</evidence>
<sequence>MESHNLLRASLDASSWIFYCFYIVYMYWSFPRFADIKRPTKSSTDRKPSTLLSAMEMKMAVNAANWLVGKVLSKLSDGLVSTYMASSELGSNFLNAKNQLMYTQGLLSASVGRDVGDDPGLRGLLGTLSKKADEAEDVLDELHYFMIQDEIDGTKEAAAEVGGGIKGHSVHGRHVARCTLGNYLPCFSSPRTLGDEPPAFSDAAATSELHSEHIKLPFNRVAMSKKIKSVIEEMNSICLLVSDLLKVKTANHSSIALSRHVTIERPPTGSIVPQDRKLYGRNDIFEQTVNALTGGTYHDKTLSVLPFVGPGGIGKTTFTQHLYNDERIKGHFPVRVWVCVSTNFDVIRLTREILGCIPGTNTSTIEPTNLDQLQTAIAERLDSRRFLIVLDDMWTCKSARDWENLLAPFTTGGTKGSMILVTTRLPSVAQMVKTTDPIELHGLEPDDFFALFESCIFGHNKPRLYDDDLVNVARDIAKKLKGSPLAANTVGRLLKKNISWEYWMGILEKNEWQSAKNDDDILPSLEISYNYLHFHLQKCFFYCALFPEDYKFYDLEKITNFWIAVGIVDSSCRNDKNYLDELVDNGFLIKNSDRNGEYYVMHDLLHELSRNVSSQECVNISSLSFRVNDIPQSIRHLSITVEDKYDESFGREICKLRSVIDIGNLRTLMVFGPHDAETGDILRDAFEGIKSLRVLFIPSLPGSLPKSFSNLIHLQYLTIMPPSDAGHCLYLPRTLPRFYHLKFLDLDGWFGWECNVILPKNISRLMNLRHIYSSKEFHSRIPKVGKMKWLQELREFDVKKESVGFELSQLGELTELGQLGICNLETVASKQEANDAKLKDKRNLKELELVWGRGEHTIDGDVLEGLQPPPNLSKLSIINYAFATGPCWLCSDISIKRLESLHLEGISWDTLPSFEQLPHLTNLKLKNIAGMRVFGPGFGGLTERSFMHLKTVHIGNMPELEEWVGGPNSPLFSRLESIRCLYCPLLSSFSFLECCTNLCRLHIVGCPELSQFAPLPHTSTLTDCSVNKGLYTGLTYNGKCLTAVRYEGALAFQNLDRVEVIQIYRSPHVSLSVSDLQKMKSLRQLDARSCSSMFSAEWFNPVVLEELAAHDKYLEKNISVAAGLIPEVAMSKSLHPGSFQLEEMEVENISAVLIAPICRRLAATLHTLKFCNDDVTETITGEQEQALNLLTSLQSLRFTGCKLRSLPRLYGLSSLREFWISYCDGIQSLPPKEDLPASLLVLDVMGCSREIKEQAKNLKKAKPCLIVKGIWPR</sequence>
<keyword evidence="2" id="KW-0677">Repeat</keyword>
<protein>
    <submittedName>
        <fullName evidence="8">Uncharacterized protein</fullName>
    </submittedName>
</protein>
<dbReference type="PANTHER" id="PTHR36766">
    <property type="entry name" value="PLANT BROAD-SPECTRUM MILDEW RESISTANCE PROTEIN RPW8"/>
    <property type="match status" value="1"/>
</dbReference>
<keyword evidence="4" id="KW-0812">Transmembrane</keyword>
<dbReference type="Gramene" id="TraesROB_scaffold_077343_01G000300.1">
    <property type="protein sequence ID" value="TraesROB_scaffold_077343_01G000300.1"/>
    <property type="gene ID" value="TraesROB_scaffold_077343_01G000300"/>
</dbReference>
<dbReference type="InterPro" id="IPR027417">
    <property type="entry name" value="P-loop_NTPase"/>
</dbReference>
<dbReference type="STRING" id="4565.A0A3B6DQ52"/>
<dbReference type="InterPro" id="IPR056789">
    <property type="entry name" value="LRR_R13L1-DRL21"/>
</dbReference>
<reference evidence="8" key="2">
    <citation type="submission" date="2018-10" db="UniProtKB">
        <authorList>
            <consortium name="EnsemblPlants"/>
        </authorList>
    </citation>
    <scope>IDENTIFICATION</scope>
</reference>
<keyword evidence="1" id="KW-0433">Leucine-rich repeat</keyword>
<dbReference type="InterPro" id="IPR032675">
    <property type="entry name" value="LRR_dom_sf"/>
</dbReference>
<dbReference type="SUPFAM" id="SSF52540">
    <property type="entry name" value="P-loop containing nucleoside triphosphate hydrolases"/>
    <property type="match status" value="1"/>
</dbReference>
<dbReference type="PANTHER" id="PTHR36766:SF64">
    <property type="entry name" value="OS12G0206100 PROTEIN"/>
    <property type="match status" value="1"/>
</dbReference>
<keyword evidence="4" id="KW-0472">Membrane</keyword>
<evidence type="ECO:0000256" key="3">
    <source>
        <dbReference type="ARBA" id="ARBA00022821"/>
    </source>
</evidence>
<accession>A0A3B6DQ52</accession>
<dbReference type="Gramene" id="TraesCLE_scaffold_046213_01G000500.1">
    <property type="protein sequence ID" value="TraesCLE_scaffold_046213_01G000500.1"/>
    <property type="gene ID" value="TraesCLE_scaffold_046213_01G000500"/>
</dbReference>
<evidence type="ECO:0000259" key="7">
    <source>
        <dbReference type="Pfam" id="PF25019"/>
    </source>
</evidence>
<keyword evidence="4" id="KW-1133">Transmembrane helix</keyword>
<dbReference type="Gene3D" id="1.10.8.430">
    <property type="entry name" value="Helical domain of apoptotic protease-activating factors"/>
    <property type="match status" value="1"/>
</dbReference>
<evidence type="ECO:0000256" key="4">
    <source>
        <dbReference type="SAM" id="Phobius"/>
    </source>
</evidence>
<reference evidence="8" key="1">
    <citation type="submission" date="2018-08" db="EMBL/GenBank/DDBJ databases">
        <authorList>
            <person name="Rossello M."/>
        </authorList>
    </citation>
    <scope>NUCLEOTIDE SEQUENCE [LARGE SCALE GENOMIC DNA]</scope>
    <source>
        <strain evidence="8">cv. Chinese Spring</strain>
    </source>
</reference>
<dbReference type="SUPFAM" id="SSF52058">
    <property type="entry name" value="L domain-like"/>
    <property type="match status" value="2"/>
</dbReference>
<evidence type="ECO:0000259" key="5">
    <source>
        <dbReference type="Pfam" id="PF00931"/>
    </source>
</evidence>
<dbReference type="InterPro" id="IPR058922">
    <property type="entry name" value="WHD_DRP"/>
</dbReference>
<dbReference type="GO" id="GO:0043531">
    <property type="term" value="F:ADP binding"/>
    <property type="evidence" value="ECO:0007669"/>
    <property type="project" value="InterPro"/>
</dbReference>
<dbReference type="Gene3D" id="3.80.10.10">
    <property type="entry name" value="Ribonuclease Inhibitor"/>
    <property type="match status" value="2"/>
</dbReference>
<dbReference type="Pfam" id="PF23559">
    <property type="entry name" value="WHD_DRP"/>
    <property type="match status" value="1"/>
</dbReference>
<feature type="domain" description="R13L1/DRL21-like LRR repeat region" evidence="7">
    <location>
        <begin position="807"/>
        <end position="927"/>
    </location>
</feature>
<name>A0A3B6DQ52_WHEAT</name>
<feature type="transmembrane region" description="Helical" evidence="4">
    <location>
        <begin position="9"/>
        <end position="28"/>
    </location>
</feature>
<dbReference type="AlphaFoldDB" id="A0A3B6DQ52"/>
<dbReference type="Pfam" id="PF25019">
    <property type="entry name" value="LRR_R13L1-DRL21"/>
    <property type="match status" value="1"/>
</dbReference>
<dbReference type="EnsemblPlants" id="TraesCS2D02G530200.1">
    <property type="protein sequence ID" value="TraesCS2D02G530200.1"/>
    <property type="gene ID" value="TraesCS2D02G530200"/>
</dbReference>
<dbReference type="PRINTS" id="PR00364">
    <property type="entry name" value="DISEASERSIST"/>
</dbReference>
<dbReference type="OrthoDB" id="777063at2759"/>
<evidence type="ECO:0000313" key="8">
    <source>
        <dbReference type="EnsemblPlants" id="TraesCS2D02G530200.1"/>
    </source>
</evidence>
<dbReference type="SMR" id="A0A3B6DQ52"/>
<dbReference type="InterPro" id="IPR042197">
    <property type="entry name" value="Apaf_helical"/>
</dbReference>
<dbReference type="InterPro" id="IPR002182">
    <property type="entry name" value="NB-ARC"/>
</dbReference>
<feature type="domain" description="NB-ARC" evidence="5">
    <location>
        <begin position="286"/>
        <end position="457"/>
    </location>
</feature>
<keyword evidence="9" id="KW-1185">Reference proteome</keyword>
<dbReference type="Gene3D" id="3.40.50.300">
    <property type="entry name" value="P-loop containing nucleotide triphosphate hydrolases"/>
    <property type="match status" value="1"/>
</dbReference>
<dbReference type="Gramene" id="TraesCAD_scaffold_094162_01G000300.1">
    <property type="protein sequence ID" value="TraesCAD_scaffold_094162_01G000300.1"/>
    <property type="gene ID" value="TraesCAD_scaffold_094162_01G000300"/>
</dbReference>
<dbReference type="OMA" id="REFWISY"/>